<name>A0ABQ3BSX2_9FLAO</name>
<protein>
    <submittedName>
        <fullName evidence="1">Uncharacterized protein</fullName>
    </submittedName>
</protein>
<sequence>MVKASTSEEAKILKLRIYDLAKRAVIKQILIYTSRMYLLELKDQTGQSTRNSSSATNERKKMMKKLDLKKRIIINEKIIKK</sequence>
<reference evidence="2" key="1">
    <citation type="journal article" date="2019" name="Int. J. Syst. Evol. Microbiol.">
        <title>The Global Catalogue of Microorganisms (GCM) 10K type strain sequencing project: providing services to taxonomists for standard genome sequencing and annotation.</title>
        <authorList>
            <consortium name="The Broad Institute Genomics Platform"/>
            <consortium name="The Broad Institute Genome Sequencing Center for Infectious Disease"/>
            <person name="Wu L."/>
            <person name="Ma J."/>
        </authorList>
    </citation>
    <scope>NUCLEOTIDE SEQUENCE [LARGE SCALE GENOMIC DNA]</scope>
    <source>
        <strain evidence="2">KCTC 12708</strain>
    </source>
</reference>
<dbReference type="GeneID" id="94369421"/>
<dbReference type="EMBL" id="BMWY01000004">
    <property type="protein sequence ID" value="GGZ56465.1"/>
    <property type="molecule type" value="Genomic_DNA"/>
</dbReference>
<organism evidence="1 2">
    <name type="scientific">Mesonia mobilis</name>
    <dbReference type="NCBI Taxonomy" id="369791"/>
    <lineage>
        <taxon>Bacteria</taxon>
        <taxon>Pseudomonadati</taxon>
        <taxon>Bacteroidota</taxon>
        <taxon>Flavobacteriia</taxon>
        <taxon>Flavobacteriales</taxon>
        <taxon>Flavobacteriaceae</taxon>
        <taxon>Mesonia</taxon>
    </lineage>
</organism>
<keyword evidence="2" id="KW-1185">Reference proteome</keyword>
<comment type="caution">
    <text evidence="1">The sequence shown here is derived from an EMBL/GenBank/DDBJ whole genome shotgun (WGS) entry which is preliminary data.</text>
</comment>
<evidence type="ECO:0000313" key="2">
    <source>
        <dbReference type="Proteomes" id="UP000615593"/>
    </source>
</evidence>
<proteinExistence type="predicted"/>
<gene>
    <name evidence="1" type="ORF">GCM10008088_17550</name>
</gene>
<accession>A0ABQ3BSX2</accession>
<evidence type="ECO:0000313" key="1">
    <source>
        <dbReference type="EMBL" id="GGZ56465.1"/>
    </source>
</evidence>
<dbReference type="Proteomes" id="UP000615593">
    <property type="component" value="Unassembled WGS sequence"/>
</dbReference>
<dbReference type="RefSeq" id="WP_156876786.1">
    <property type="nucleotide sequence ID" value="NZ_BMWY01000004.1"/>
</dbReference>